<dbReference type="InterPro" id="IPR051321">
    <property type="entry name" value="PHA/PHB_synthase"/>
</dbReference>
<dbReference type="KEGG" id="lto:RGQ30_29180"/>
<dbReference type="Pfam" id="PF00561">
    <property type="entry name" value="Abhydrolase_1"/>
    <property type="match status" value="1"/>
</dbReference>
<dbReference type="EMBL" id="AP028947">
    <property type="protein sequence ID" value="BET27417.1"/>
    <property type="molecule type" value="Genomic_DNA"/>
</dbReference>
<dbReference type="SUPFAM" id="SSF53474">
    <property type="entry name" value="alpha/beta-Hydrolases"/>
    <property type="match status" value="1"/>
</dbReference>
<protein>
    <submittedName>
        <fullName evidence="3">Alpha/beta fold hydrolase</fullName>
    </submittedName>
</protein>
<evidence type="ECO:0000313" key="3">
    <source>
        <dbReference type="EMBL" id="BET27417.1"/>
    </source>
</evidence>
<accession>A0AA86MJF8</accession>
<dbReference type="InterPro" id="IPR029058">
    <property type="entry name" value="AB_hydrolase_fold"/>
</dbReference>
<sequence length="407" mass="45312">MKKLFKTALKINELAVNTATNAADWFFRKEILIQSGKTEYEVIAEHLPMRVRYYAPSADTSQPHAVPLVMVPPLGVTTETFDLMPDRSLVKSMTEAGFQVYLVDWGKPERKDGHLGLFDYSHTMMGQALDAVREHSQSKEISLFGWCMGGLLCLLYAGYGHDKHIRNLVTVASPIDLRDGKNIMAFASNTLNVTARFIRKYSEFRLDRINPMLFSPPGWMVSLGFKLTAPVASITTYWDLLTRLNDRDFVEQHTTTADYLNNMMLYPGGVVRDFMIRFAVDNKLANGKVKIGELVSDLGNITANMLVFAGETDHLVPGSMAKKSLRMVASKNKSFLLAPGGHMGVILGSQAREHVWKQAAEWLQGHSQVQATSVAAPIANKPKASKPKATTARKPRARIQKDTPRVA</sequence>
<reference evidence="3 4" key="1">
    <citation type="submission" date="2023-10" db="EMBL/GenBank/DDBJ databases">
        <title>Complete Genome Sequence of Limnobacter thiooxidans CS-K2T, Isolated from freshwater lake sediments in Bavaria, Germany.</title>
        <authorList>
            <person name="Naruki M."/>
            <person name="Watanabe A."/>
            <person name="Warashina T."/>
            <person name="Morita T."/>
            <person name="Arakawa K."/>
        </authorList>
    </citation>
    <scope>NUCLEOTIDE SEQUENCE [LARGE SCALE GENOMIC DNA]</scope>
    <source>
        <strain evidence="3 4">CS-K2</strain>
    </source>
</reference>
<dbReference type="Proteomes" id="UP001329151">
    <property type="component" value="Chromosome"/>
</dbReference>
<dbReference type="RefSeq" id="WP_130557502.1">
    <property type="nucleotide sequence ID" value="NZ_AP028947.1"/>
</dbReference>
<name>A0AA86MJF8_9BURK</name>
<dbReference type="GO" id="GO:0016787">
    <property type="term" value="F:hydrolase activity"/>
    <property type="evidence" value="ECO:0007669"/>
    <property type="project" value="UniProtKB-KW"/>
</dbReference>
<feature type="domain" description="AB hydrolase-1" evidence="2">
    <location>
        <begin position="88"/>
        <end position="347"/>
    </location>
</feature>
<evidence type="ECO:0000313" key="4">
    <source>
        <dbReference type="Proteomes" id="UP001329151"/>
    </source>
</evidence>
<evidence type="ECO:0000259" key="2">
    <source>
        <dbReference type="Pfam" id="PF00561"/>
    </source>
</evidence>
<dbReference type="InterPro" id="IPR000073">
    <property type="entry name" value="AB_hydrolase_1"/>
</dbReference>
<gene>
    <name evidence="3" type="ORF">RGQ30_29180</name>
</gene>
<feature type="compositionally biased region" description="Basic residues" evidence="1">
    <location>
        <begin position="383"/>
        <end position="398"/>
    </location>
</feature>
<organism evidence="3 4">
    <name type="scientific">Limnobacter thiooxidans</name>
    <dbReference type="NCBI Taxonomy" id="131080"/>
    <lineage>
        <taxon>Bacteria</taxon>
        <taxon>Pseudomonadati</taxon>
        <taxon>Pseudomonadota</taxon>
        <taxon>Betaproteobacteria</taxon>
        <taxon>Burkholderiales</taxon>
        <taxon>Burkholderiaceae</taxon>
        <taxon>Limnobacter</taxon>
    </lineage>
</organism>
<keyword evidence="4" id="KW-1185">Reference proteome</keyword>
<dbReference type="Gene3D" id="3.40.50.1820">
    <property type="entry name" value="alpha/beta hydrolase"/>
    <property type="match status" value="1"/>
</dbReference>
<feature type="region of interest" description="Disordered" evidence="1">
    <location>
        <begin position="376"/>
        <end position="407"/>
    </location>
</feature>
<dbReference type="PANTHER" id="PTHR36837">
    <property type="entry name" value="POLY(3-HYDROXYALKANOATE) POLYMERASE SUBUNIT PHAC"/>
    <property type="match status" value="1"/>
</dbReference>
<evidence type="ECO:0000256" key="1">
    <source>
        <dbReference type="SAM" id="MobiDB-lite"/>
    </source>
</evidence>
<keyword evidence="3" id="KW-0378">Hydrolase</keyword>
<proteinExistence type="predicted"/>
<dbReference type="PANTHER" id="PTHR36837:SF4">
    <property type="entry name" value="BLR0908 PROTEIN"/>
    <property type="match status" value="1"/>
</dbReference>
<dbReference type="AlphaFoldDB" id="A0AA86MJF8"/>